<dbReference type="RefSeq" id="WP_052088378.1">
    <property type="nucleotide sequence ID" value="NZ_AWTN01000108.1"/>
</dbReference>
<protein>
    <recommendedName>
        <fullName evidence="3">ArsR family transcriptional regulator</fullName>
    </recommendedName>
</protein>
<sequence>MPAPTQDLCRKFDLIFALATIQKPDIQVLQRATDIPVSTLKRQLSHLRTNFGIHIEFQRTSGTHGGSGHYAVTDWGMIEKDRFLAFWLVNRPKPEKIKK</sequence>
<evidence type="ECO:0008006" key="3">
    <source>
        <dbReference type="Google" id="ProtNLM"/>
    </source>
</evidence>
<dbReference type="Pfam" id="PF09904">
    <property type="entry name" value="HTH_43"/>
    <property type="match status" value="1"/>
</dbReference>
<comment type="caution">
    <text evidence="1">The sequence shown here is derived from an EMBL/GenBank/DDBJ whole genome shotgun (WGS) entry which is preliminary data.</text>
</comment>
<dbReference type="InterPro" id="IPR036388">
    <property type="entry name" value="WH-like_DNA-bd_sf"/>
</dbReference>
<dbReference type="EMBL" id="AWTN01000108">
    <property type="protein sequence ID" value="KGG87404.1"/>
    <property type="molecule type" value="Genomic_DNA"/>
</dbReference>
<evidence type="ECO:0000313" key="1">
    <source>
        <dbReference type="EMBL" id="KGG87404.1"/>
    </source>
</evidence>
<reference evidence="1 2" key="1">
    <citation type="submission" date="2013-09" db="EMBL/GenBank/DDBJ databases">
        <title>High correlation between genotypes and phenotypes of environmental bacteria Comamonas testosteroni strains.</title>
        <authorList>
            <person name="Liu L."/>
            <person name="Zhu W."/>
            <person name="Xia X."/>
            <person name="Xu B."/>
            <person name="Luo M."/>
            <person name="Wang G."/>
        </authorList>
    </citation>
    <scope>NUCLEOTIDE SEQUENCE [LARGE SCALE GENOMIC DNA]</scope>
    <source>
        <strain evidence="1 2">JL14</strain>
    </source>
</reference>
<proteinExistence type="predicted"/>
<dbReference type="InterPro" id="IPR017162">
    <property type="entry name" value="UCP037266"/>
</dbReference>
<evidence type="ECO:0000313" key="2">
    <source>
        <dbReference type="Proteomes" id="UP000029567"/>
    </source>
</evidence>
<accession>A0A0E3BB66</accession>
<organism evidence="1 2">
    <name type="scientific">Comamonas thiooxydans</name>
    <dbReference type="NCBI Taxonomy" id="363952"/>
    <lineage>
        <taxon>Bacteria</taxon>
        <taxon>Pseudomonadati</taxon>
        <taxon>Pseudomonadota</taxon>
        <taxon>Betaproteobacteria</taxon>
        <taxon>Burkholderiales</taxon>
        <taxon>Comamonadaceae</taxon>
        <taxon>Comamonas</taxon>
    </lineage>
</organism>
<gene>
    <name evidence="1" type="ORF">P245_20285</name>
</gene>
<dbReference type="Gene3D" id="1.10.10.10">
    <property type="entry name" value="Winged helix-like DNA-binding domain superfamily/Winged helix DNA-binding domain"/>
    <property type="match status" value="1"/>
</dbReference>
<dbReference type="Proteomes" id="UP000029567">
    <property type="component" value="Unassembled WGS sequence"/>
</dbReference>
<dbReference type="AlphaFoldDB" id="A0A0E3BB66"/>
<name>A0A0E3BB66_9BURK</name>